<evidence type="ECO:0000313" key="3">
    <source>
        <dbReference type="Proteomes" id="UP001564626"/>
    </source>
</evidence>
<protein>
    <submittedName>
        <fullName evidence="2">Uncharacterized protein</fullName>
    </submittedName>
</protein>
<sequence>MHWTSPLLGRRHHRRASAALRRTPVSHRHVAEQQFRHTAWIERKPGAMRQATTAPRAVDAR</sequence>
<proteinExistence type="predicted"/>
<dbReference type="Proteomes" id="UP001564626">
    <property type="component" value="Unassembled WGS sequence"/>
</dbReference>
<gene>
    <name evidence="2" type="ORF">AB8O55_20320</name>
</gene>
<organism evidence="2 3">
    <name type="scientific">Saccharopolyspora cebuensis</name>
    <dbReference type="NCBI Taxonomy" id="418759"/>
    <lineage>
        <taxon>Bacteria</taxon>
        <taxon>Bacillati</taxon>
        <taxon>Actinomycetota</taxon>
        <taxon>Actinomycetes</taxon>
        <taxon>Pseudonocardiales</taxon>
        <taxon>Pseudonocardiaceae</taxon>
        <taxon>Saccharopolyspora</taxon>
    </lineage>
</organism>
<comment type="caution">
    <text evidence="2">The sequence shown here is derived from an EMBL/GenBank/DDBJ whole genome shotgun (WGS) entry which is preliminary data.</text>
</comment>
<evidence type="ECO:0000313" key="2">
    <source>
        <dbReference type="EMBL" id="MEY8041761.1"/>
    </source>
</evidence>
<evidence type="ECO:0000256" key="1">
    <source>
        <dbReference type="SAM" id="MobiDB-lite"/>
    </source>
</evidence>
<name>A0ABV4CKY1_9PSEU</name>
<reference evidence="2 3" key="1">
    <citation type="submission" date="2024-08" db="EMBL/GenBank/DDBJ databases">
        <title>Genome mining of Saccharopolyspora cebuensis PGLac3 from Nigerian medicinal plant.</title>
        <authorList>
            <person name="Ezeobiora C.E."/>
            <person name="Igbokwe N.H."/>
            <person name="Amin D.H."/>
            <person name="Mendie U.E."/>
        </authorList>
    </citation>
    <scope>NUCLEOTIDE SEQUENCE [LARGE SCALE GENOMIC DNA]</scope>
    <source>
        <strain evidence="2 3">PGLac3</strain>
    </source>
</reference>
<feature type="region of interest" description="Disordered" evidence="1">
    <location>
        <begin position="1"/>
        <end position="31"/>
    </location>
</feature>
<accession>A0ABV4CKY1</accession>
<keyword evidence="3" id="KW-1185">Reference proteome</keyword>
<dbReference type="RefSeq" id="WP_345356405.1">
    <property type="nucleotide sequence ID" value="NZ_BAABII010000002.1"/>
</dbReference>
<dbReference type="EMBL" id="JBGEHV010000042">
    <property type="protein sequence ID" value="MEY8041761.1"/>
    <property type="molecule type" value="Genomic_DNA"/>
</dbReference>